<dbReference type="STRING" id="571438.SAMN05192586_10481"/>
<proteinExistence type="predicted"/>
<accession>A0A1G7KFP9</accession>
<dbReference type="InterPro" id="IPR000868">
    <property type="entry name" value="Isochorismatase-like_dom"/>
</dbReference>
<evidence type="ECO:0000256" key="1">
    <source>
        <dbReference type="ARBA" id="ARBA00022801"/>
    </source>
</evidence>
<dbReference type="Pfam" id="PF00857">
    <property type="entry name" value="Isochorismatase"/>
    <property type="match status" value="1"/>
</dbReference>
<dbReference type="Proteomes" id="UP000199355">
    <property type="component" value="Unassembled WGS sequence"/>
</dbReference>
<evidence type="ECO:0000313" key="3">
    <source>
        <dbReference type="EMBL" id="SDF35834.1"/>
    </source>
</evidence>
<dbReference type="AlphaFoldDB" id="A0A1G7KFP9"/>
<dbReference type="InterPro" id="IPR036380">
    <property type="entry name" value="Isochorismatase-like_sf"/>
</dbReference>
<evidence type="ECO:0000313" key="4">
    <source>
        <dbReference type="Proteomes" id="UP000199355"/>
    </source>
</evidence>
<sequence>MKALLLIDIQNDYFPNGKMELVGSESAGLMAGKLLAACRDKNLPVFHIQHISTRPDAAFFLQNTTGVEVHPCVKPFANEPVIRKNFPNSFRETTLLRDLQAASVTELIIAGMMTHMCIDSTVRASCDLGFACTLAHDACATRDLSFNSKTVSALDVQTACMAALNGFFANVLDTASICAGL</sequence>
<evidence type="ECO:0000259" key="2">
    <source>
        <dbReference type="Pfam" id="PF00857"/>
    </source>
</evidence>
<gene>
    <name evidence="3" type="ORF">SAMN05192586_10481</name>
</gene>
<name>A0A1G7KFP9_9BACT</name>
<dbReference type="Gene3D" id="3.40.50.850">
    <property type="entry name" value="Isochorismatase-like"/>
    <property type="match status" value="1"/>
</dbReference>
<dbReference type="EMBL" id="FNBX01000004">
    <property type="protein sequence ID" value="SDF35834.1"/>
    <property type="molecule type" value="Genomic_DNA"/>
</dbReference>
<dbReference type="PANTHER" id="PTHR43540:SF1">
    <property type="entry name" value="ISOCHORISMATASE HYDROLASE"/>
    <property type="match status" value="1"/>
</dbReference>
<dbReference type="PANTHER" id="PTHR43540">
    <property type="entry name" value="PEROXYUREIDOACRYLATE/UREIDOACRYLATE AMIDOHYDROLASE-RELATED"/>
    <property type="match status" value="1"/>
</dbReference>
<keyword evidence="1" id="KW-0378">Hydrolase</keyword>
<feature type="domain" description="Isochorismatase-like" evidence="2">
    <location>
        <begin position="3"/>
        <end position="154"/>
    </location>
</feature>
<dbReference type="GO" id="GO:0016787">
    <property type="term" value="F:hydrolase activity"/>
    <property type="evidence" value="ECO:0007669"/>
    <property type="project" value="UniProtKB-KW"/>
</dbReference>
<reference evidence="4" key="1">
    <citation type="submission" date="2016-10" db="EMBL/GenBank/DDBJ databases">
        <authorList>
            <person name="Varghese N."/>
            <person name="Submissions S."/>
        </authorList>
    </citation>
    <scope>NUCLEOTIDE SEQUENCE [LARGE SCALE GENOMIC DNA]</scope>
    <source>
        <strain evidence="4">KHC7</strain>
    </source>
</reference>
<keyword evidence="4" id="KW-1185">Reference proteome</keyword>
<organism evidence="3 4">
    <name type="scientific">Desulfovibrio legallii</name>
    <dbReference type="NCBI Taxonomy" id="571438"/>
    <lineage>
        <taxon>Bacteria</taxon>
        <taxon>Pseudomonadati</taxon>
        <taxon>Thermodesulfobacteriota</taxon>
        <taxon>Desulfovibrionia</taxon>
        <taxon>Desulfovibrionales</taxon>
        <taxon>Desulfovibrionaceae</taxon>
        <taxon>Desulfovibrio</taxon>
    </lineage>
</organism>
<protein>
    <submittedName>
        <fullName evidence="3">Nicotinamidase-related amidase</fullName>
    </submittedName>
</protein>
<dbReference type="CDD" id="cd01014">
    <property type="entry name" value="nicotinamidase_related"/>
    <property type="match status" value="1"/>
</dbReference>
<dbReference type="SUPFAM" id="SSF52499">
    <property type="entry name" value="Isochorismatase-like hydrolases"/>
    <property type="match status" value="1"/>
</dbReference>
<dbReference type="InterPro" id="IPR050272">
    <property type="entry name" value="Isochorismatase-like_hydrls"/>
</dbReference>